<dbReference type="EMBL" id="KV429041">
    <property type="protein sequence ID" value="KZT72395.1"/>
    <property type="molecule type" value="Genomic_DNA"/>
</dbReference>
<dbReference type="OrthoDB" id="2788229at2759"/>
<dbReference type="SUPFAM" id="SSF81383">
    <property type="entry name" value="F-box domain"/>
    <property type="match status" value="1"/>
</dbReference>
<dbReference type="InterPro" id="IPR032675">
    <property type="entry name" value="LRR_dom_sf"/>
</dbReference>
<name>A0A165SRU7_9APHY</name>
<dbReference type="Gene3D" id="3.80.10.10">
    <property type="entry name" value="Ribonuclease Inhibitor"/>
    <property type="match status" value="1"/>
</dbReference>
<evidence type="ECO:0008006" key="3">
    <source>
        <dbReference type="Google" id="ProtNLM"/>
    </source>
</evidence>
<keyword evidence="2" id="KW-1185">Reference proteome</keyword>
<evidence type="ECO:0000313" key="2">
    <source>
        <dbReference type="Proteomes" id="UP000076727"/>
    </source>
</evidence>
<accession>A0A165SRU7</accession>
<dbReference type="Proteomes" id="UP000076727">
    <property type="component" value="Unassembled WGS sequence"/>
</dbReference>
<evidence type="ECO:0000313" key="1">
    <source>
        <dbReference type="EMBL" id="KZT72395.1"/>
    </source>
</evidence>
<organism evidence="1 2">
    <name type="scientific">Daedalea quercina L-15889</name>
    <dbReference type="NCBI Taxonomy" id="1314783"/>
    <lineage>
        <taxon>Eukaryota</taxon>
        <taxon>Fungi</taxon>
        <taxon>Dikarya</taxon>
        <taxon>Basidiomycota</taxon>
        <taxon>Agaricomycotina</taxon>
        <taxon>Agaricomycetes</taxon>
        <taxon>Polyporales</taxon>
        <taxon>Fomitopsis</taxon>
    </lineage>
</organism>
<sequence length="433" mass="49663">MAPPDLPQEIYDVIISFLRLDPKSLATCSFVSRAWLHTTRTHKFRAVVLRSRKHCTRLRQTLDSPLLESNTIAECVRDVWVGVDSHNTKINDATLQRFWKDDRQLVPLLLRFQRTCSLQLENVMWTDRWLPCGGKDAILALSPGLVHLHLNRVVFDESDSVIRMLSASPALARLRMSFVSWKRRSRTVAQADTAQRQSTRMEWRLEQLVVDPWSYSALFSAAALYPQPLHVSVPSVEWVTSERPRNFVVSVLRAGEAISVFRRIQTAEATEVPDEPIQMGREEPWLSSVESVRVDISRPVSDKSANAFATQVPGLLYNIAMHRMEYDLGTFLSSSFSLSDRLDFPALDDELELLVSRRPEMVVTFRMRIQLADDNLWWADAEASSYTVAAQFSLQIPKLLALRTRVGVMMSFFSPVWPLGPHPVWKEVWWTQE</sequence>
<proteinExistence type="predicted"/>
<reference evidence="1 2" key="1">
    <citation type="journal article" date="2016" name="Mol. Biol. Evol.">
        <title>Comparative Genomics of Early-Diverging Mushroom-Forming Fungi Provides Insights into the Origins of Lignocellulose Decay Capabilities.</title>
        <authorList>
            <person name="Nagy L.G."/>
            <person name="Riley R."/>
            <person name="Tritt A."/>
            <person name="Adam C."/>
            <person name="Daum C."/>
            <person name="Floudas D."/>
            <person name="Sun H."/>
            <person name="Yadav J.S."/>
            <person name="Pangilinan J."/>
            <person name="Larsson K.H."/>
            <person name="Matsuura K."/>
            <person name="Barry K."/>
            <person name="Labutti K."/>
            <person name="Kuo R."/>
            <person name="Ohm R.A."/>
            <person name="Bhattacharya S.S."/>
            <person name="Shirouzu T."/>
            <person name="Yoshinaga Y."/>
            <person name="Martin F.M."/>
            <person name="Grigoriev I.V."/>
            <person name="Hibbett D.S."/>
        </authorList>
    </citation>
    <scope>NUCLEOTIDE SEQUENCE [LARGE SCALE GENOMIC DNA]</scope>
    <source>
        <strain evidence="1 2">L-15889</strain>
    </source>
</reference>
<protein>
    <recommendedName>
        <fullName evidence="3">F-box domain-containing protein</fullName>
    </recommendedName>
</protein>
<dbReference type="AlphaFoldDB" id="A0A165SRU7"/>
<dbReference type="InterPro" id="IPR036047">
    <property type="entry name" value="F-box-like_dom_sf"/>
</dbReference>
<gene>
    <name evidence="1" type="ORF">DAEQUDRAFT_723103</name>
</gene>